<feature type="repeat" description="WD" evidence="8">
    <location>
        <begin position="99"/>
        <end position="140"/>
    </location>
</feature>
<evidence type="ECO:0000256" key="2">
    <source>
        <dbReference type="ARBA" id="ARBA00022490"/>
    </source>
</evidence>
<dbReference type="InterPro" id="IPR019775">
    <property type="entry name" value="WD40_repeat_CS"/>
</dbReference>
<comment type="subcellular location">
    <subcellularLocation>
        <location evidence="1 7">Cytoplasm</location>
        <location evidence="1 7">Cytoskeleton</location>
    </subcellularLocation>
    <subcellularLocation>
        <location evidence="7">Cytoplasm</location>
    </subcellularLocation>
    <subcellularLocation>
        <location evidence="7">Cytoplasm</location>
        <location evidence="7">Cytoskeleton</location>
        <location evidence="7">Microtubule organizing center</location>
        <location evidence="7">Centrosome</location>
    </subcellularLocation>
    <subcellularLocation>
        <location evidence="7">Cytoplasm</location>
        <location evidence="7">Cytoskeleton</location>
        <location evidence="7">Spindle pole</location>
    </subcellularLocation>
    <subcellularLocation>
        <location evidence="7">Cytoplasm</location>
        <location evidence="7">Cytoskeleton</location>
        <location evidence="7">Spindle</location>
    </subcellularLocation>
    <text evidence="7">Predominantly cytoplasmic. Localized to the interphase centrosome and mitotic spindle poles.</text>
</comment>
<comment type="subunit">
    <text evidence="7">Interacts with KATNA1. This interaction enhances the microtubule binding and severing activity of KATNA1 and also targets this activity to the centrosome.</text>
</comment>
<dbReference type="GO" id="GO:0051013">
    <property type="term" value="P:microtubule severing"/>
    <property type="evidence" value="ECO:0007669"/>
    <property type="project" value="UniProtKB-UniRule"/>
</dbReference>
<comment type="similarity">
    <text evidence="7">Belongs to the WD repeat KATNB1 family.</text>
</comment>
<dbReference type="Pfam" id="PF00400">
    <property type="entry name" value="WD40"/>
    <property type="match status" value="6"/>
</dbReference>
<keyword evidence="12" id="KW-1185">Reference proteome</keyword>
<evidence type="ECO:0000256" key="1">
    <source>
        <dbReference type="ARBA" id="ARBA00004245"/>
    </source>
</evidence>
<evidence type="ECO:0000256" key="4">
    <source>
        <dbReference type="ARBA" id="ARBA00022701"/>
    </source>
</evidence>
<dbReference type="CDD" id="cd00200">
    <property type="entry name" value="WD40"/>
    <property type="match status" value="1"/>
</dbReference>
<dbReference type="Pfam" id="PF13925">
    <property type="entry name" value="Katanin_con80"/>
    <property type="match status" value="1"/>
</dbReference>
<feature type="compositionally biased region" description="Pro residues" evidence="9">
    <location>
        <begin position="383"/>
        <end position="392"/>
    </location>
</feature>
<dbReference type="GO" id="GO:0007019">
    <property type="term" value="P:microtubule depolymerization"/>
    <property type="evidence" value="ECO:0007669"/>
    <property type="project" value="TreeGrafter"/>
</dbReference>
<dbReference type="InterPro" id="IPR026962">
    <property type="entry name" value="KTNB1"/>
</dbReference>
<dbReference type="Gene3D" id="2.130.10.10">
    <property type="entry name" value="YVTN repeat-like/Quinoprotein amine dehydrogenase"/>
    <property type="match status" value="2"/>
</dbReference>
<feature type="domain" description="Katanin p80 subunit C-terminal" evidence="10">
    <location>
        <begin position="641"/>
        <end position="693"/>
    </location>
</feature>
<dbReference type="GO" id="GO:0005874">
    <property type="term" value="C:microtubule"/>
    <property type="evidence" value="ECO:0007669"/>
    <property type="project" value="UniProtKB-KW"/>
</dbReference>
<organism evidence="11 12">
    <name type="scientific">Gryllus longicercus</name>
    <dbReference type="NCBI Taxonomy" id="2509291"/>
    <lineage>
        <taxon>Eukaryota</taxon>
        <taxon>Metazoa</taxon>
        <taxon>Ecdysozoa</taxon>
        <taxon>Arthropoda</taxon>
        <taxon>Hexapoda</taxon>
        <taxon>Insecta</taxon>
        <taxon>Pterygota</taxon>
        <taxon>Neoptera</taxon>
        <taxon>Polyneoptera</taxon>
        <taxon>Orthoptera</taxon>
        <taxon>Ensifera</taxon>
        <taxon>Gryllidea</taxon>
        <taxon>Grylloidea</taxon>
        <taxon>Gryllidae</taxon>
        <taxon>Gryllinae</taxon>
        <taxon>Gryllus</taxon>
    </lineage>
</organism>
<dbReference type="InterPro" id="IPR001680">
    <property type="entry name" value="WD40_rpt"/>
</dbReference>
<evidence type="ECO:0000313" key="12">
    <source>
        <dbReference type="Proteomes" id="UP001378592"/>
    </source>
</evidence>
<dbReference type="AlphaFoldDB" id="A0AAN9VER9"/>
<feature type="repeat" description="WD" evidence="8">
    <location>
        <begin position="14"/>
        <end position="56"/>
    </location>
</feature>
<dbReference type="EMBL" id="JAZDUA010000364">
    <property type="protein sequence ID" value="KAK7793724.1"/>
    <property type="molecule type" value="Genomic_DNA"/>
</dbReference>
<feature type="compositionally biased region" description="Polar residues" evidence="9">
    <location>
        <begin position="481"/>
        <end position="526"/>
    </location>
</feature>
<feature type="compositionally biased region" description="Low complexity" evidence="9">
    <location>
        <begin position="535"/>
        <end position="552"/>
    </location>
</feature>
<evidence type="ECO:0000256" key="3">
    <source>
        <dbReference type="ARBA" id="ARBA00022574"/>
    </source>
</evidence>
<dbReference type="InterPro" id="IPR036322">
    <property type="entry name" value="WD40_repeat_dom_sf"/>
</dbReference>
<feature type="repeat" description="WD" evidence="8">
    <location>
        <begin position="141"/>
        <end position="182"/>
    </location>
</feature>
<feature type="region of interest" description="Disordered" evidence="9">
    <location>
        <begin position="344"/>
        <end position="605"/>
    </location>
</feature>
<dbReference type="GO" id="GO:0051301">
    <property type="term" value="P:cell division"/>
    <property type="evidence" value="ECO:0007669"/>
    <property type="project" value="UniProtKB-KW"/>
</dbReference>
<dbReference type="FunFam" id="2.130.10.10:FF:000462">
    <property type="entry name" value="Katanin p80 WD40 repeat-containing subunit B1"/>
    <property type="match status" value="1"/>
</dbReference>
<protein>
    <recommendedName>
        <fullName evidence="7">Katanin p80 WD40 repeat-containing subunit B1</fullName>
        <shortName evidence="7">Katanin p80 subunit B1</shortName>
    </recommendedName>
    <alternativeName>
        <fullName evidence="7">p80 katanin</fullName>
    </alternativeName>
</protein>
<accession>A0AAN9VER9</accession>
<evidence type="ECO:0000256" key="6">
    <source>
        <dbReference type="ARBA" id="ARBA00023212"/>
    </source>
</evidence>
<dbReference type="PANTHER" id="PTHR19845:SF0">
    <property type="entry name" value="KATANIN P80 WD40 REPEAT-CONTAINING SUBUNIT B1"/>
    <property type="match status" value="1"/>
</dbReference>
<evidence type="ECO:0000256" key="7">
    <source>
        <dbReference type="HAMAP-Rule" id="MF_03022"/>
    </source>
</evidence>
<feature type="repeat" description="WD" evidence="8">
    <location>
        <begin position="57"/>
        <end position="98"/>
    </location>
</feature>
<dbReference type="SUPFAM" id="SSF50978">
    <property type="entry name" value="WD40 repeat-like"/>
    <property type="match status" value="1"/>
</dbReference>
<dbReference type="InterPro" id="IPR028021">
    <property type="entry name" value="Katanin_C-terminal"/>
</dbReference>
<keyword evidence="7" id="KW-0498">Mitosis</keyword>
<dbReference type="HAMAP" id="MF_03022">
    <property type="entry name" value="Katanin_p80_B1"/>
    <property type="match status" value="1"/>
</dbReference>
<comment type="caution">
    <text evidence="11">The sequence shown here is derived from an EMBL/GenBank/DDBJ whole genome shotgun (WGS) entry which is preliminary data.</text>
</comment>
<dbReference type="GO" id="GO:0005737">
    <property type="term" value="C:cytoplasm"/>
    <property type="evidence" value="ECO:0007669"/>
    <property type="project" value="UniProtKB-SubCell"/>
</dbReference>
<dbReference type="PROSITE" id="PS00678">
    <property type="entry name" value="WD_REPEATS_1"/>
    <property type="match status" value="2"/>
</dbReference>
<reference evidence="11 12" key="1">
    <citation type="submission" date="2024-03" db="EMBL/GenBank/DDBJ databases">
        <title>The genome assembly and annotation of the cricket Gryllus longicercus Weissman &amp; Gray.</title>
        <authorList>
            <person name="Szrajer S."/>
            <person name="Gray D."/>
            <person name="Ylla G."/>
        </authorList>
    </citation>
    <scope>NUCLEOTIDE SEQUENCE [LARGE SCALE GENOMIC DNA]</scope>
    <source>
        <strain evidence="11">DAG 2021-001</strain>
        <tissue evidence="11">Whole body minus gut</tissue>
    </source>
</reference>
<keyword evidence="6 7" id="KW-0206">Cytoskeleton</keyword>
<comment type="function">
    <text evidence="7">Participates in a complex which severs microtubules in an ATP-dependent manner. May act to target the enzymatic subunit of this complex to sites of action such as the centrosome. Microtubule severing may promote rapid reorganization of cellular microtubule arrays and the release of microtubules from the centrosome following nucleation.</text>
</comment>
<dbReference type="GO" id="GO:0008017">
    <property type="term" value="F:microtubule binding"/>
    <property type="evidence" value="ECO:0007669"/>
    <property type="project" value="UniProtKB-UniRule"/>
</dbReference>
<dbReference type="Proteomes" id="UP001378592">
    <property type="component" value="Unassembled WGS sequence"/>
</dbReference>
<keyword evidence="3 8" id="KW-0853">WD repeat</keyword>
<dbReference type="PROSITE" id="PS50294">
    <property type="entry name" value="WD_REPEATS_REGION"/>
    <property type="match status" value="5"/>
</dbReference>
<keyword evidence="7" id="KW-0131">Cell cycle</keyword>
<evidence type="ECO:0000256" key="8">
    <source>
        <dbReference type="PROSITE-ProRule" id="PRU00221"/>
    </source>
</evidence>
<keyword evidence="7" id="KW-0132">Cell division</keyword>
<dbReference type="PANTHER" id="PTHR19845">
    <property type="entry name" value="KATANIN P80 SUBUNIT"/>
    <property type="match status" value="1"/>
</dbReference>
<dbReference type="GO" id="GO:0008352">
    <property type="term" value="C:katanin complex"/>
    <property type="evidence" value="ECO:0007669"/>
    <property type="project" value="InterPro"/>
</dbReference>
<evidence type="ECO:0000256" key="5">
    <source>
        <dbReference type="ARBA" id="ARBA00022737"/>
    </source>
</evidence>
<keyword evidence="4 7" id="KW-0493">Microtubule</keyword>
<dbReference type="InterPro" id="IPR020472">
    <property type="entry name" value="WD40_PAC1"/>
</dbReference>
<evidence type="ECO:0000259" key="10">
    <source>
        <dbReference type="Pfam" id="PF13925"/>
    </source>
</evidence>
<dbReference type="PROSITE" id="PS50082">
    <property type="entry name" value="WD_REPEATS_2"/>
    <property type="match status" value="5"/>
</dbReference>
<name>A0AAN9VER9_9ORTH</name>
<evidence type="ECO:0000313" key="11">
    <source>
        <dbReference type="EMBL" id="KAK7793724.1"/>
    </source>
</evidence>
<gene>
    <name evidence="7" type="primary">KATNB1</name>
    <name evidence="11" type="ORF">R5R35_007879</name>
</gene>
<feature type="repeat" description="WD" evidence="8">
    <location>
        <begin position="183"/>
        <end position="224"/>
    </location>
</feature>
<dbReference type="GO" id="GO:0000922">
    <property type="term" value="C:spindle pole"/>
    <property type="evidence" value="ECO:0007669"/>
    <property type="project" value="UniProtKB-SubCell"/>
</dbReference>
<proteinExistence type="inferred from homology"/>
<dbReference type="SMART" id="SM00320">
    <property type="entry name" value="WD40"/>
    <property type="match status" value="6"/>
</dbReference>
<evidence type="ECO:0000256" key="9">
    <source>
        <dbReference type="SAM" id="MobiDB-lite"/>
    </source>
</evidence>
<keyword evidence="5" id="KW-0677">Repeat</keyword>
<dbReference type="GO" id="GO:0005813">
    <property type="term" value="C:centrosome"/>
    <property type="evidence" value="ECO:0007669"/>
    <property type="project" value="UniProtKB-SubCell"/>
</dbReference>
<dbReference type="InterPro" id="IPR015943">
    <property type="entry name" value="WD40/YVTN_repeat-like_dom_sf"/>
</dbReference>
<sequence>MASSLKRSWRLQDFVAHSSNVNCVALGHKSGRVLVTGGDDKKVNLWAVGKVNCIMSLSGHTTPVECVQFGYTEEFLCAGSQAGALKIWDLEAAKIVRTLTGHKGSIRCIDFHPYGDFLTSGSLDTAVKLWDIRRKGCIFTYPGHKMAVNSVKFSPDGQWIASGGEEGLIKLWDLRAGRLLKEFSEHTGAVTTVKFHPNEFLLASASADRSVNFWDLENFSLVSTSEKDVGTIRCITYSPDGECLFSGSQDLLKVHGWEPARTFDTLPMSWGKVQDVACAHKQLIGASCHITNVALHVVDLSKVQPFGGAPTPSPFLSGQSIRKSFSRDKPFNVAKATLDVKTIEEADRSGTDPEDEPQSFSTDIPNVGDYQAIFQPNRKLNRTPPPEPFPAPPEDDPTLPQIVQPMLPSDRTGPPSLGSSGGNVEPSSVQAPVARVEEPPLPQVSASSPRLRPTAVRRLSSCQDSSPAFPEVDFPVKLNNIRHSPSEPSLNRPNSTHSRSHSLSRNLTSIPHSSQSGQTAPTSTSGKGDGSSVYSRSGPSPPSTTQSNSSGPVERRSAPPPPQQRLPPAVDIRVPAVREDLSSLPSEPEKEEEPEFVPMLSDRPSGIDMDDFLPKSYSKTFRYQQTFPDMSEAEVLSSIMRGHESMMAVLNSRQRSLQIIYSLWHNKDLKAAVDSAIAMGDLAVIVDLLGVMTIRP</sequence>
<dbReference type="PRINTS" id="PR00320">
    <property type="entry name" value="GPROTEINBRPT"/>
</dbReference>
<keyword evidence="2 7" id="KW-0963">Cytoplasm</keyword>